<dbReference type="InterPro" id="IPR003661">
    <property type="entry name" value="HisK_dim/P_dom"/>
</dbReference>
<dbReference type="Gene3D" id="3.30.450.40">
    <property type="match status" value="1"/>
</dbReference>
<dbReference type="Gene3D" id="2.10.70.100">
    <property type="match status" value="1"/>
</dbReference>
<feature type="domain" description="Histidine kinase" evidence="7">
    <location>
        <begin position="658"/>
        <end position="874"/>
    </location>
</feature>
<evidence type="ECO:0000256" key="5">
    <source>
        <dbReference type="ARBA" id="ARBA00022777"/>
    </source>
</evidence>
<keyword evidence="5" id="KW-0418">Kinase</keyword>
<dbReference type="InterPro" id="IPR000700">
    <property type="entry name" value="PAS-assoc_C"/>
</dbReference>
<dbReference type="SUPFAM" id="SSF47384">
    <property type="entry name" value="Homodimeric domain of signal transducing histidine kinase"/>
    <property type="match status" value="1"/>
</dbReference>
<dbReference type="PROSITE" id="PS50113">
    <property type="entry name" value="PAC"/>
    <property type="match status" value="1"/>
</dbReference>
<keyword evidence="10" id="KW-1185">Reference proteome</keyword>
<dbReference type="SMART" id="SM00220">
    <property type="entry name" value="S_TKc"/>
    <property type="match status" value="1"/>
</dbReference>
<dbReference type="InterPro" id="IPR000719">
    <property type="entry name" value="Prot_kinase_dom"/>
</dbReference>
<feature type="domain" description="Protein kinase" evidence="6">
    <location>
        <begin position="1"/>
        <end position="274"/>
    </location>
</feature>
<dbReference type="SMART" id="SM00065">
    <property type="entry name" value="GAF"/>
    <property type="match status" value="1"/>
</dbReference>
<dbReference type="InterPro" id="IPR003018">
    <property type="entry name" value="GAF"/>
</dbReference>
<dbReference type="SUPFAM" id="SSF55874">
    <property type="entry name" value="ATPase domain of HSP90 chaperone/DNA topoisomerase II/histidine kinase"/>
    <property type="match status" value="1"/>
</dbReference>
<organism evidence="9 10">
    <name type="scientific">Paraburkholderia youngii</name>
    <dbReference type="NCBI Taxonomy" id="2782701"/>
    <lineage>
        <taxon>Bacteria</taxon>
        <taxon>Pseudomonadati</taxon>
        <taxon>Pseudomonadota</taxon>
        <taxon>Betaproteobacteria</taxon>
        <taxon>Burkholderiales</taxon>
        <taxon>Burkholderiaceae</taxon>
        <taxon>Paraburkholderia</taxon>
    </lineage>
</organism>
<dbReference type="Proteomes" id="UP000821598">
    <property type="component" value="Unassembled WGS sequence"/>
</dbReference>
<evidence type="ECO:0000256" key="4">
    <source>
        <dbReference type="ARBA" id="ARBA00022679"/>
    </source>
</evidence>
<evidence type="ECO:0000259" key="7">
    <source>
        <dbReference type="PROSITE" id="PS50109"/>
    </source>
</evidence>
<protein>
    <recommendedName>
        <fullName evidence="2">histidine kinase</fullName>
        <ecNumber evidence="2">2.7.13.3</ecNumber>
    </recommendedName>
</protein>
<evidence type="ECO:0000256" key="1">
    <source>
        <dbReference type="ARBA" id="ARBA00000085"/>
    </source>
</evidence>
<dbReference type="SMART" id="SM00387">
    <property type="entry name" value="HATPase_c"/>
    <property type="match status" value="1"/>
</dbReference>
<dbReference type="Pfam" id="PF00069">
    <property type="entry name" value="Pkinase"/>
    <property type="match status" value="1"/>
</dbReference>
<comment type="caution">
    <text evidence="9">The sequence shown here is derived from an EMBL/GenBank/DDBJ whole genome shotgun (WGS) entry which is preliminary data.</text>
</comment>
<dbReference type="PANTHER" id="PTHR43304:SF1">
    <property type="entry name" value="PAC DOMAIN-CONTAINING PROTEIN"/>
    <property type="match status" value="1"/>
</dbReference>
<dbReference type="Gene3D" id="1.10.287.130">
    <property type="match status" value="1"/>
</dbReference>
<gene>
    <name evidence="9" type="ORF">FSB64_04645</name>
</gene>
<dbReference type="PROSITE" id="PS50109">
    <property type="entry name" value="HIS_KIN"/>
    <property type="match status" value="1"/>
</dbReference>
<evidence type="ECO:0000313" key="10">
    <source>
        <dbReference type="Proteomes" id="UP000821598"/>
    </source>
</evidence>
<feature type="domain" description="PAC" evidence="8">
    <location>
        <begin position="587"/>
        <end position="638"/>
    </location>
</feature>
<dbReference type="SUPFAM" id="SSF55785">
    <property type="entry name" value="PYP-like sensor domain (PAS domain)"/>
    <property type="match status" value="1"/>
</dbReference>
<dbReference type="PROSITE" id="PS50011">
    <property type="entry name" value="PROTEIN_KINASE_DOM"/>
    <property type="match status" value="1"/>
</dbReference>
<proteinExistence type="predicted"/>
<dbReference type="Pfam" id="PF13185">
    <property type="entry name" value="GAF_2"/>
    <property type="match status" value="1"/>
</dbReference>
<dbReference type="InterPro" id="IPR036097">
    <property type="entry name" value="HisK_dim/P_sf"/>
</dbReference>
<dbReference type="NCBIfam" id="TIGR00229">
    <property type="entry name" value="sensory_box"/>
    <property type="match status" value="1"/>
</dbReference>
<dbReference type="SUPFAM" id="SSF56112">
    <property type="entry name" value="Protein kinase-like (PK-like)"/>
    <property type="match status" value="1"/>
</dbReference>
<dbReference type="Gene3D" id="3.30.450.20">
    <property type="entry name" value="PAS domain"/>
    <property type="match status" value="1"/>
</dbReference>
<evidence type="ECO:0000259" key="6">
    <source>
        <dbReference type="PROSITE" id="PS50011"/>
    </source>
</evidence>
<dbReference type="PRINTS" id="PR00344">
    <property type="entry name" value="BCTRLSENSOR"/>
</dbReference>
<reference evidence="9 10" key="1">
    <citation type="submission" date="2019-08" db="EMBL/GenBank/DDBJ databases">
        <title>Paraburkholderia simonii sp. nov. and P. youngii sp. nov. Brazilian and Mexican Mimosa-associated rhizobia.</title>
        <authorList>
            <person name="Mavima L."/>
            <person name="Beukes C.W."/>
            <person name="Palmer M."/>
            <person name="De Meyer S.E."/>
            <person name="James E.K."/>
            <person name="Maluk M."/>
            <person name="Avontuur J.R."/>
            <person name="Chan W.Y."/>
            <person name="Venter S.N."/>
            <person name="Steenkamp E.T."/>
        </authorList>
    </citation>
    <scope>NUCLEOTIDE SEQUENCE [LARGE SCALE GENOMIC DNA]</scope>
    <source>
        <strain evidence="9 10">JPY454</strain>
    </source>
</reference>
<dbReference type="Gene3D" id="3.30.565.10">
    <property type="entry name" value="Histidine kinase-like ATPase, C-terminal domain"/>
    <property type="match status" value="1"/>
</dbReference>
<dbReference type="InterPro" id="IPR052162">
    <property type="entry name" value="Sensor_kinase/Photoreceptor"/>
</dbReference>
<dbReference type="InterPro" id="IPR004358">
    <property type="entry name" value="Sig_transdc_His_kin-like_C"/>
</dbReference>
<dbReference type="InterPro" id="IPR029016">
    <property type="entry name" value="GAF-like_dom_sf"/>
</dbReference>
<dbReference type="InterPro" id="IPR000014">
    <property type="entry name" value="PAS"/>
</dbReference>
<dbReference type="Gene3D" id="1.10.510.10">
    <property type="entry name" value="Transferase(Phosphotransferase) domain 1"/>
    <property type="match status" value="1"/>
</dbReference>
<dbReference type="EC" id="2.7.13.3" evidence="2"/>
<comment type="catalytic activity">
    <reaction evidence="1">
        <text>ATP + protein L-histidine = ADP + protein N-phospho-L-histidine.</text>
        <dbReference type="EC" id="2.7.13.3"/>
    </reaction>
</comment>
<dbReference type="Pfam" id="PF02518">
    <property type="entry name" value="HATPase_c"/>
    <property type="match status" value="1"/>
</dbReference>
<dbReference type="InterPro" id="IPR005467">
    <property type="entry name" value="His_kinase_dom"/>
</dbReference>
<name>A0ABX2NFF9_9BURK</name>
<dbReference type="SMART" id="SM00388">
    <property type="entry name" value="HisKA"/>
    <property type="match status" value="1"/>
</dbReference>
<dbReference type="SUPFAM" id="SSF55781">
    <property type="entry name" value="GAF domain-like"/>
    <property type="match status" value="1"/>
</dbReference>
<keyword evidence="4" id="KW-0808">Transferase</keyword>
<accession>A0ABX2NFF9</accession>
<dbReference type="InterPro" id="IPR011009">
    <property type="entry name" value="Kinase-like_dom_sf"/>
</dbReference>
<evidence type="ECO:0000256" key="3">
    <source>
        <dbReference type="ARBA" id="ARBA00022553"/>
    </source>
</evidence>
<dbReference type="InterPro" id="IPR003594">
    <property type="entry name" value="HATPase_dom"/>
</dbReference>
<dbReference type="PROSITE" id="PS00109">
    <property type="entry name" value="PROTEIN_KINASE_TYR"/>
    <property type="match status" value="1"/>
</dbReference>
<keyword evidence="3" id="KW-0597">Phosphoprotein</keyword>
<dbReference type="CDD" id="cd00082">
    <property type="entry name" value="HisKA"/>
    <property type="match status" value="1"/>
</dbReference>
<dbReference type="InterPro" id="IPR036890">
    <property type="entry name" value="HATPase_C_sf"/>
</dbReference>
<dbReference type="EMBL" id="VOMC01000003">
    <property type="protein sequence ID" value="NVI03109.1"/>
    <property type="molecule type" value="Genomic_DNA"/>
</dbReference>
<dbReference type="InterPro" id="IPR008266">
    <property type="entry name" value="Tyr_kinase_AS"/>
</dbReference>
<evidence type="ECO:0000313" key="9">
    <source>
        <dbReference type="EMBL" id="NVI03109.1"/>
    </source>
</evidence>
<evidence type="ECO:0000256" key="2">
    <source>
        <dbReference type="ARBA" id="ARBA00012438"/>
    </source>
</evidence>
<dbReference type="PANTHER" id="PTHR43304">
    <property type="entry name" value="PHYTOCHROME-LIKE PROTEIN CPH1"/>
    <property type="match status" value="1"/>
</dbReference>
<evidence type="ECO:0000259" key="8">
    <source>
        <dbReference type="PROSITE" id="PS50113"/>
    </source>
</evidence>
<dbReference type="CDD" id="cd14014">
    <property type="entry name" value="STKc_PknB_like"/>
    <property type="match status" value="1"/>
</dbReference>
<sequence length="875" mass="95575">MSSARGAFYMVDLSTYRLTTLRTGEYTLRRGTRDGLNPILLVTPAASERAELVKRLEHEYALESELCSDWAARPIALLHFEGSTTLVLEDPGGEPLDCLVGHSLDIPSFLRVGIALAQALDRMHERGLMHLDIRPANVVVDMVRGHAWLTGFSIALRHPRENRLPDWPEIIAGTPAYMAPEQMGRMNRCVDSRSDLYALGVTLYEILTGALPFVTKDPIELIDCHVARQPISPSDGPTGVPLQISSVLMKLLAKTVEERYQTAAGVEADLRKCLAAWEAASQFGTLDSDQRGPAFALAAQCESRHPKSRERAPAMLLPPIEAWTEQIDLGTVVRMSQAIGSEIVSDKLIETLMVLAVEHAGADYGLLVIPQEGKFRVEAEASVDRGAVRVHIVRAPVRSAQAPVSILDQVARSKQPAILDDVRTLGAQPADAYFSHKPVRSILCLPLIKQAELIGMLYLENSLASHAFPAARIAVLELLSSQAAISLENARLYAELVHENADRRDAEEALRASEASLNEAQKISHTGSWRWRPETGDVSSSEELRRIFGFETKAQASYESFLGRIRPEERTSFERVLEGAVRERRRFRHEHHIELPGGAVRYLQVVGQPDITASGALEFIGTVMDITERKRAEEALRDAQTELSRIARLTTMGQLVASIAHEINQPLGAISANGTACINWLNRENPDLASMRGAMARIVHDAHRAGDVIRGLRALVSKSGPQLTKVDINDAIADVLALTRVELQEQGVALRTDLAPDVGFVFGDPVQLQQVLLNLIMNGIEAMAAATPDPKALTITSQAAEMGGIRVAVQDTGAGLDPATSDRLFEPFFTTKLVGMGMGLSICKSIVEAHGGHLWARQNAPHGAIFQFVLPNCAP</sequence>
<dbReference type="InterPro" id="IPR035965">
    <property type="entry name" value="PAS-like_dom_sf"/>
</dbReference>